<accession>A0A852X4N1</accession>
<keyword evidence="3" id="KW-1185">Reference proteome</keyword>
<feature type="region of interest" description="Disordered" evidence="1">
    <location>
        <begin position="1"/>
        <end position="20"/>
    </location>
</feature>
<name>A0A852X4N1_9MICO</name>
<organism evidence="2 3">
    <name type="scientific">Janibacter alkaliphilus</name>
    <dbReference type="NCBI Taxonomy" id="1069963"/>
    <lineage>
        <taxon>Bacteria</taxon>
        <taxon>Bacillati</taxon>
        <taxon>Actinomycetota</taxon>
        <taxon>Actinomycetes</taxon>
        <taxon>Micrococcales</taxon>
        <taxon>Intrasporangiaceae</taxon>
        <taxon>Janibacter</taxon>
    </lineage>
</organism>
<reference evidence="2 3" key="1">
    <citation type="submission" date="2020-07" db="EMBL/GenBank/DDBJ databases">
        <title>Sequencing the genomes of 1000 actinobacteria strains.</title>
        <authorList>
            <person name="Klenk H.-P."/>
        </authorList>
    </citation>
    <scope>NUCLEOTIDE SEQUENCE [LARGE SCALE GENOMIC DNA]</scope>
    <source>
        <strain evidence="2 3">DSM 24723</strain>
    </source>
</reference>
<proteinExistence type="predicted"/>
<evidence type="ECO:0000256" key="1">
    <source>
        <dbReference type="SAM" id="MobiDB-lite"/>
    </source>
</evidence>
<dbReference type="InterPro" id="IPR029058">
    <property type="entry name" value="AB_hydrolase_fold"/>
</dbReference>
<dbReference type="PANTHER" id="PTHR37946">
    <property type="entry name" value="SLL1969 PROTEIN"/>
    <property type="match status" value="1"/>
</dbReference>
<dbReference type="Proteomes" id="UP000592181">
    <property type="component" value="Unassembled WGS sequence"/>
</dbReference>
<dbReference type="EMBL" id="JACBZX010000001">
    <property type="protein sequence ID" value="NYG35733.1"/>
    <property type="molecule type" value="Genomic_DNA"/>
</dbReference>
<evidence type="ECO:0000313" key="2">
    <source>
        <dbReference type="EMBL" id="NYG35733.1"/>
    </source>
</evidence>
<dbReference type="RefSeq" id="WP_179461356.1">
    <property type="nucleotide sequence ID" value="NZ_JACBZX010000001.1"/>
</dbReference>
<evidence type="ECO:0008006" key="4">
    <source>
        <dbReference type="Google" id="ProtNLM"/>
    </source>
</evidence>
<protein>
    <recommendedName>
        <fullName evidence="4">Alpha/beta hydrolase family protein</fullName>
    </recommendedName>
</protein>
<dbReference type="AlphaFoldDB" id="A0A852X4N1"/>
<comment type="caution">
    <text evidence="2">The sequence shown here is derived from an EMBL/GenBank/DDBJ whole genome shotgun (WGS) entry which is preliminary data.</text>
</comment>
<evidence type="ECO:0000313" key="3">
    <source>
        <dbReference type="Proteomes" id="UP000592181"/>
    </source>
</evidence>
<dbReference type="Gene3D" id="3.40.50.1820">
    <property type="entry name" value="alpha/beta hydrolase"/>
    <property type="match status" value="1"/>
</dbReference>
<dbReference type="PANTHER" id="PTHR37946:SF1">
    <property type="entry name" value="SLL1969 PROTEIN"/>
    <property type="match status" value="1"/>
</dbReference>
<sequence length="306" mass="32796">MICPARVVPATGGDRHGGSGEDAGLRTLIGQRLRAQATPQAVVGGIVEAVWASTHVALYPFGTRTPKRGSDGHGYRIEHLSPTQRGMLMSGVAESGTPILLVHGMADNHSIFALLRRGLMRRGFSRVFAMNYSVRTRDVRTAAAQLAEEIEVIVTETGYERIHVVAHSLGGIIARYYVTRLDGDERVHTLVTLGSPHHGTLAAHLLPTRITRQLRPGSALLRELNQPADGCRTRMIALWSDTDEAIFPAGNAALRQAGVQVTNIALSGAGHLTLPILPTVVHQLATSLTQLDTEGEPTASITDISV</sequence>
<gene>
    <name evidence="2" type="ORF">BJY28_000202</name>
</gene>
<dbReference type="Pfam" id="PF02089">
    <property type="entry name" value="Palm_thioest"/>
    <property type="match status" value="1"/>
</dbReference>
<dbReference type="SUPFAM" id="SSF53474">
    <property type="entry name" value="alpha/beta-Hydrolases"/>
    <property type="match status" value="1"/>
</dbReference>